<protein>
    <submittedName>
        <fullName evidence="5">Uncharacterized protein</fullName>
    </submittedName>
</protein>
<feature type="signal peptide" evidence="4">
    <location>
        <begin position="1"/>
        <end position="20"/>
    </location>
</feature>
<feature type="coiled-coil region" evidence="1">
    <location>
        <begin position="947"/>
        <end position="974"/>
    </location>
</feature>
<keyword evidence="1" id="KW-0175">Coiled coil</keyword>
<evidence type="ECO:0000313" key="5">
    <source>
        <dbReference type="EMBL" id="CAB4011264.1"/>
    </source>
</evidence>
<organism evidence="5 6">
    <name type="scientific">Paramuricea clavata</name>
    <name type="common">Red gorgonian</name>
    <name type="synonym">Violescent sea-whip</name>
    <dbReference type="NCBI Taxonomy" id="317549"/>
    <lineage>
        <taxon>Eukaryota</taxon>
        <taxon>Metazoa</taxon>
        <taxon>Cnidaria</taxon>
        <taxon>Anthozoa</taxon>
        <taxon>Octocorallia</taxon>
        <taxon>Malacalcyonacea</taxon>
        <taxon>Plexauridae</taxon>
        <taxon>Paramuricea</taxon>
    </lineage>
</organism>
<feature type="compositionally biased region" description="Polar residues" evidence="2">
    <location>
        <begin position="250"/>
        <end position="260"/>
    </location>
</feature>
<feature type="compositionally biased region" description="Polar residues" evidence="2">
    <location>
        <begin position="338"/>
        <end position="360"/>
    </location>
</feature>
<keyword evidence="3" id="KW-0472">Membrane</keyword>
<feature type="transmembrane region" description="Helical" evidence="3">
    <location>
        <begin position="1007"/>
        <end position="1030"/>
    </location>
</feature>
<feature type="compositionally biased region" description="Polar residues" evidence="2">
    <location>
        <begin position="288"/>
        <end position="298"/>
    </location>
</feature>
<dbReference type="AlphaFoldDB" id="A0A7D9IQZ0"/>
<accession>A0A7D9IQZ0</accession>
<comment type="caution">
    <text evidence="5">The sequence shown here is derived from an EMBL/GenBank/DDBJ whole genome shotgun (WGS) entry which is preliminary data.</text>
</comment>
<feature type="region of interest" description="Disordered" evidence="2">
    <location>
        <begin position="57"/>
        <end position="105"/>
    </location>
</feature>
<keyword evidence="3" id="KW-1133">Transmembrane helix</keyword>
<feature type="chain" id="PRO_5043388986" evidence="4">
    <location>
        <begin position="21"/>
        <end position="1164"/>
    </location>
</feature>
<evidence type="ECO:0000313" key="6">
    <source>
        <dbReference type="Proteomes" id="UP001152795"/>
    </source>
</evidence>
<proteinExistence type="predicted"/>
<name>A0A7D9IQZ0_PARCT</name>
<keyword evidence="3" id="KW-0812">Transmembrane</keyword>
<dbReference type="OrthoDB" id="5990549at2759"/>
<reference evidence="5" key="1">
    <citation type="submission" date="2020-04" db="EMBL/GenBank/DDBJ databases">
        <authorList>
            <person name="Alioto T."/>
            <person name="Alioto T."/>
            <person name="Gomez Garrido J."/>
        </authorList>
    </citation>
    <scope>NUCLEOTIDE SEQUENCE</scope>
    <source>
        <strain evidence="5">A484AB</strain>
    </source>
</reference>
<evidence type="ECO:0000256" key="2">
    <source>
        <dbReference type="SAM" id="MobiDB-lite"/>
    </source>
</evidence>
<evidence type="ECO:0000256" key="1">
    <source>
        <dbReference type="SAM" id="Coils"/>
    </source>
</evidence>
<dbReference type="Proteomes" id="UP001152795">
    <property type="component" value="Unassembled WGS sequence"/>
</dbReference>
<sequence length="1164" mass="123320">MNSLLFLIVVIASNFVNVQTNNSTTVASMYVSEMSTSFQTGSVLAFKNTVGISKATNSKSNYPHSSMKIPSSAMPMASSSDGLKTGINPSNMIKPTSPPVTTRSPSESLVFVQDTASVMNSNISLSTERAPWAITATLSVIPSTTIPSYSVAQFTTHAVVTSNVPATTNVTKESIIVQPNVTRIIQATPSAIASSTSSSDTQYVSSMIPSAAMMVTSDTITTLVNSTTAPILNATTTSTVMMKATRSTVQNMTTPPDTVNSSTSRMIVSSSSPTSVPTTSTTMPRNATMPNTTVQSPTSATNASVFLSAVMPTDSLTEKMTTSFETHIRTTPVVNMTSSMKGISSSPTISSMTHPSSSEVITPVPPEIDLVRITIDANCSQVPNHQSNDFKAAVQLSVSEVLNISSSKINISAVTCGSIIVDMAIEKVNNENITQKLMDAVSNNQLNISYNNETLAVTSANRLTTKPITPTLTTLSVSRDSLTSNPMSSTTIVTETLSGSPQSETTSQMLAKSSTLPVKSDSDTAPVMSTRAINASIFLNATMFSSAVIQTVSPTEKMTTSLETHVRTTPVVNMTNSMKGLSSSPAISSMTHPSSSQVITPVHSEIVLVRITIDANCSQVPNHQSTDFNTAVQLSVSEVLNISSSKINISAVTCGSIIVDMAIENVNNENITQKLMDAVNNNQLNISYNNETLAVTSVNRLTTKPITPTLTTLSVSSTTIVTETLSGSPQRETTSQVLAQSSTLPVMSASDTASAMSTQAINESIFLNATMFSSAVMQTVSPTGKMTMSFVTNVTTSPVENMTTRATNSSIFAKATVLSSHSSAIMQTMSPTGKMPPVVNMTMSPTGKTNTSFATHVRTSPVVNMTSSMKGLSSSPAISSMAHRSSSQVTTPAFPAVLVRITIDANCNRVPSQSTTFKDAVRSSCSKVLNISASKIKITAVKCGSILVDMEIQNENNENIIRKLEDAVNNNQLNISYNGTQLAVTSVKELSTKPTSKNDDDDDNTALIIYIVFGSVLGLAFLIALVTLIVRCRRERSTGMFHLPSEENLELSGFSVQNKPYQGQGGNFYGELQPESSELRISCIPDESDPAPNDSAGGTEDGGGFGGSYLPAWKNLPTMDMSEVNRNDDTNDNLLLTYGKTDVEEGKDSGKTDVVTSYDNVAAV</sequence>
<dbReference type="EMBL" id="CACRXK020007090">
    <property type="protein sequence ID" value="CAB4011264.1"/>
    <property type="molecule type" value="Genomic_DNA"/>
</dbReference>
<feature type="compositionally biased region" description="Low complexity" evidence="2">
    <location>
        <begin position="261"/>
        <end position="285"/>
    </location>
</feature>
<evidence type="ECO:0000256" key="3">
    <source>
        <dbReference type="SAM" id="Phobius"/>
    </source>
</evidence>
<feature type="compositionally biased region" description="Low complexity" evidence="2">
    <location>
        <begin position="65"/>
        <end position="80"/>
    </location>
</feature>
<feature type="region of interest" description="Disordered" evidence="2">
    <location>
        <begin position="250"/>
        <end position="298"/>
    </location>
</feature>
<feature type="region of interest" description="Disordered" evidence="2">
    <location>
        <begin position="338"/>
        <end position="362"/>
    </location>
</feature>
<evidence type="ECO:0000256" key="4">
    <source>
        <dbReference type="SAM" id="SignalP"/>
    </source>
</evidence>
<gene>
    <name evidence="5" type="ORF">PACLA_8A074312</name>
</gene>
<keyword evidence="6" id="KW-1185">Reference proteome</keyword>
<keyword evidence="4" id="KW-0732">Signal</keyword>